<evidence type="ECO:0000256" key="7">
    <source>
        <dbReference type="ARBA" id="ARBA00023284"/>
    </source>
</evidence>
<dbReference type="WBParaSite" id="NBR_0002178301-mRNA-1">
    <property type="protein sequence ID" value="NBR_0002178301-mRNA-1"/>
    <property type="gene ID" value="NBR_0002178301"/>
</dbReference>
<reference evidence="12" key="1">
    <citation type="submission" date="2017-02" db="UniProtKB">
        <authorList>
            <consortium name="WormBaseParasite"/>
        </authorList>
    </citation>
    <scope>IDENTIFICATION</scope>
</reference>
<dbReference type="Pfam" id="PF02852">
    <property type="entry name" value="Pyr_redox_dim"/>
    <property type="match status" value="1"/>
</dbReference>
<dbReference type="InterPro" id="IPR023753">
    <property type="entry name" value="FAD/NAD-binding_dom"/>
</dbReference>
<dbReference type="PANTHER" id="PTHR42737:SF7">
    <property type="entry name" value="THIOREDOXIN-DISULFIDE REDUCTASE"/>
    <property type="match status" value="1"/>
</dbReference>
<evidence type="ECO:0000256" key="6">
    <source>
        <dbReference type="ARBA" id="ARBA00023157"/>
    </source>
</evidence>
<dbReference type="GO" id="GO:0045454">
    <property type="term" value="P:cell redox homeostasis"/>
    <property type="evidence" value="ECO:0007669"/>
    <property type="project" value="InterPro"/>
</dbReference>
<dbReference type="STRING" id="27835.A0A0N4YX11"/>
<evidence type="ECO:0000256" key="3">
    <source>
        <dbReference type="ARBA" id="ARBA00022630"/>
    </source>
</evidence>
<dbReference type="InterPro" id="IPR046952">
    <property type="entry name" value="GSHR/TRXR-like"/>
</dbReference>
<dbReference type="Proteomes" id="UP000271162">
    <property type="component" value="Unassembled WGS sequence"/>
</dbReference>
<dbReference type="Gene3D" id="3.50.50.60">
    <property type="entry name" value="FAD/NAD(P)-binding domain"/>
    <property type="match status" value="1"/>
</dbReference>
<dbReference type="GO" id="GO:0006749">
    <property type="term" value="P:glutathione metabolic process"/>
    <property type="evidence" value="ECO:0007669"/>
    <property type="project" value="TreeGrafter"/>
</dbReference>
<keyword evidence="4" id="KW-0274">FAD</keyword>
<evidence type="ECO:0000256" key="4">
    <source>
        <dbReference type="ARBA" id="ARBA00022827"/>
    </source>
</evidence>
<keyword evidence="3" id="KW-0285">Flavoprotein</keyword>
<dbReference type="GO" id="GO:0034599">
    <property type="term" value="P:cellular response to oxidative stress"/>
    <property type="evidence" value="ECO:0007669"/>
    <property type="project" value="TreeGrafter"/>
</dbReference>
<dbReference type="PRINTS" id="PR00368">
    <property type="entry name" value="FADPNR"/>
</dbReference>
<dbReference type="EMBL" id="UYSL01026849">
    <property type="protein sequence ID" value="VDL86078.1"/>
    <property type="molecule type" value="Genomic_DNA"/>
</dbReference>
<feature type="domain" description="FAD/NAD(P)-binding" evidence="9">
    <location>
        <begin position="142"/>
        <end position="311"/>
    </location>
</feature>
<accession>A0A0N4YX11</accession>
<comment type="similarity">
    <text evidence="2">Belongs to the class-I pyridine nucleotide-disulfide oxidoreductase family.</text>
</comment>
<dbReference type="GO" id="GO:0005829">
    <property type="term" value="C:cytosol"/>
    <property type="evidence" value="ECO:0007669"/>
    <property type="project" value="TreeGrafter"/>
</dbReference>
<dbReference type="GO" id="GO:0005739">
    <property type="term" value="C:mitochondrion"/>
    <property type="evidence" value="ECO:0007669"/>
    <property type="project" value="TreeGrafter"/>
</dbReference>
<dbReference type="GO" id="GO:0004362">
    <property type="term" value="F:glutathione-disulfide reductase (NADPH) activity"/>
    <property type="evidence" value="ECO:0007669"/>
    <property type="project" value="TreeGrafter"/>
</dbReference>
<evidence type="ECO:0000256" key="2">
    <source>
        <dbReference type="ARBA" id="ARBA00007532"/>
    </source>
</evidence>
<proteinExistence type="inferred from homology"/>
<reference evidence="10 11" key="2">
    <citation type="submission" date="2018-11" db="EMBL/GenBank/DDBJ databases">
        <authorList>
            <consortium name="Pathogen Informatics"/>
        </authorList>
    </citation>
    <scope>NUCLEOTIDE SEQUENCE [LARGE SCALE GENOMIC DNA]</scope>
</reference>
<dbReference type="AlphaFoldDB" id="A0A0N4YX11"/>
<keyword evidence="11" id="KW-1185">Reference proteome</keyword>
<protein>
    <submittedName>
        <fullName evidence="12">Probable glutathione reductase 2 (inferred by orthology to a C. elegans protein)</fullName>
    </submittedName>
</protein>
<sequence length="467" mass="52026">MRKDQVPYLISKCVMSGSCLTTTIALLDSWPGLKDHANTLSSVPPGKHLNVMAVPPGATALCQPLDVYFFRLFKRYIRRMHENAVHIKPEFSRFSGDNILKVLIQTCQKFCARRFRECFMYAWFAASYRFTPRTVYNISELLGQRRSRITSDDLFSLSKPPGKTLVVGASYVALECAGFLAELGFSVDLLIRSKPLKSFDQDCVKFVMENLKNHVNVLYAKEVNELQREMDKTKVKFSDSSTDVYDTVVWAMGRDPQSHDLNLAGAGVETDRSSGRIVVAEDDRTSAQDVYAIGDIALGRPELTPTAIRAGQLLAQRLFGGGSQLMAYDTVPTTVFTPLEFGTIGLTEERASEQFGADAIEVYHSHFTPFEYVIPQDPSAAQCYAKVICLRSAPRKVLGMHLVGPNAAEIIQGYAVAMKVGVTFDQLTGMEFLFMMLGLFQRLVWEEELLTPSQSSDQSRPGNADLI</sequence>
<keyword evidence="5" id="KW-0560">Oxidoreductase</keyword>
<dbReference type="GO" id="GO:0050660">
    <property type="term" value="F:flavin adenine dinucleotide binding"/>
    <property type="evidence" value="ECO:0007669"/>
    <property type="project" value="InterPro"/>
</dbReference>
<dbReference type="PANTHER" id="PTHR42737">
    <property type="entry name" value="GLUTATHIONE REDUCTASE"/>
    <property type="match status" value="1"/>
</dbReference>
<dbReference type="SUPFAM" id="SSF55424">
    <property type="entry name" value="FAD/NAD-linked reductases, dimerisation (C-terminal) domain"/>
    <property type="match status" value="1"/>
</dbReference>
<dbReference type="InterPro" id="IPR004099">
    <property type="entry name" value="Pyr_nucl-diS_OxRdtase_dimer"/>
</dbReference>
<evidence type="ECO:0000313" key="12">
    <source>
        <dbReference type="WBParaSite" id="NBR_0002178301-mRNA-1"/>
    </source>
</evidence>
<keyword evidence="7" id="KW-0676">Redox-active center</keyword>
<dbReference type="SUPFAM" id="SSF51905">
    <property type="entry name" value="FAD/NAD(P)-binding domain"/>
    <property type="match status" value="1"/>
</dbReference>
<feature type="domain" description="Pyridine nucleotide-disulphide oxidoreductase dimerisation" evidence="8">
    <location>
        <begin position="331"/>
        <end position="428"/>
    </location>
</feature>
<evidence type="ECO:0000313" key="11">
    <source>
        <dbReference type="Proteomes" id="UP000271162"/>
    </source>
</evidence>
<dbReference type="Pfam" id="PF07992">
    <property type="entry name" value="Pyr_redox_2"/>
    <property type="match status" value="1"/>
</dbReference>
<gene>
    <name evidence="10" type="ORF">NBR_LOCUS21784</name>
</gene>
<dbReference type="InterPro" id="IPR016156">
    <property type="entry name" value="FAD/NAD-linked_Rdtase_dimer_sf"/>
</dbReference>
<evidence type="ECO:0000259" key="8">
    <source>
        <dbReference type="Pfam" id="PF02852"/>
    </source>
</evidence>
<evidence type="ECO:0000256" key="1">
    <source>
        <dbReference type="ARBA" id="ARBA00001974"/>
    </source>
</evidence>
<name>A0A0N4YX11_NIPBR</name>
<evidence type="ECO:0000313" key="10">
    <source>
        <dbReference type="EMBL" id="VDL86078.1"/>
    </source>
</evidence>
<dbReference type="InterPro" id="IPR036188">
    <property type="entry name" value="FAD/NAD-bd_sf"/>
</dbReference>
<comment type="cofactor">
    <cofactor evidence="1">
        <name>FAD</name>
        <dbReference type="ChEBI" id="CHEBI:57692"/>
    </cofactor>
</comment>
<organism evidence="12">
    <name type="scientific">Nippostrongylus brasiliensis</name>
    <name type="common">Rat hookworm</name>
    <dbReference type="NCBI Taxonomy" id="27835"/>
    <lineage>
        <taxon>Eukaryota</taxon>
        <taxon>Metazoa</taxon>
        <taxon>Ecdysozoa</taxon>
        <taxon>Nematoda</taxon>
        <taxon>Chromadorea</taxon>
        <taxon>Rhabditida</taxon>
        <taxon>Rhabditina</taxon>
        <taxon>Rhabditomorpha</taxon>
        <taxon>Strongyloidea</taxon>
        <taxon>Heligmosomidae</taxon>
        <taxon>Nippostrongylus</taxon>
    </lineage>
</organism>
<keyword evidence="6" id="KW-1015">Disulfide bond</keyword>
<evidence type="ECO:0000259" key="9">
    <source>
        <dbReference type="Pfam" id="PF07992"/>
    </source>
</evidence>
<dbReference type="PRINTS" id="PR00411">
    <property type="entry name" value="PNDRDTASEI"/>
</dbReference>
<evidence type="ECO:0000256" key="5">
    <source>
        <dbReference type="ARBA" id="ARBA00023002"/>
    </source>
</evidence>